<evidence type="ECO:0000313" key="1">
    <source>
        <dbReference type="EMBL" id="ACL58446.1"/>
    </source>
</evidence>
<dbReference type="RefSeq" id="WP_015930106.1">
    <property type="nucleotide sequence ID" value="NC_011894.1"/>
</dbReference>
<gene>
    <name evidence="1" type="ordered locus">Mnod_3536</name>
</gene>
<dbReference type="KEGG" id="mno:Mnod_3536"/>
<dbReference type="EMBL" id="CP001349">
    <property type="protein sequence ID" value="ACL58446.1"/>
    <property type="molecule type" value="Genomic_DNA"/>
</dbReference>
<dbReference type="PIRSF" id="PIRSF039032">
    <property type="entry name" value="HigB-2"/>
    <property type="match status" value="1"/>
</dbReference>
<dbReference type="STRING" id="460265.Mnod_3536"/>
<accession>B8INT0</accession>
<dbReference type="AlphaFoldDB" id="B8INT0"/>
<dbReference type="Proteomes" id="UP000008207">
    <property type="component" value="Chromosome"/>
</dbReference>
<proteinExistence type="predicted"/>
<name>B8INT0_METNO</name>
<dbReference type="OrthoDB" id="9812066at2"/>
<dbReference type="Pfam" id="PF06296">
    <property type="entry name" value="RelE"/>
    <property type="match status" value="1"/>
</dbReference>
<dbReference type="eggNOG" id="COG4737">
    <property type="taxonomic scope" value="Bacteria"/>
</dbReference>
<keyword evidence="2" id="KW-1185">Reference proteome</keyword>
<evidence type="ECO:0000313" key="2">
    <source>
        <dbReference type="Proteomes" id="UP000008207"/>
    </source>
</evidence>
<dbReference type="HOGENOM" id="CLU_110687_1_0_5"/>
<protein>
    <recommendedName>
        <fullName evidence="3">Addiction module toxin RelE</fullName>
    </recommendedName>
</protein>
<reference evidence="1 2" key="1">
    <citation type="submission" date="2009-01" db="EMBL/GenBank/DDBJ databases">
        <title>Complete sequence of chromosome of Methylobacterium nodulans ORS 2060.</title>
        <authorList>
            <consortium name="US DOE Joint Genome Institute"/>
            <person name="Lucas S."/>
            <person name="Copeland A."/>
            <person name="Lapidus A."/>
            <person name="Glavina del Rio T."/>
            <person name="Dalin E."/>
            <person name="Tice H."/>
            <person name="Bruce D."/>
            <person name="Goodwin L."/>
            <person name="Pitluck S."/>
            <person name="Sims D."/>
            <person name="Brettin T."/>
            <person name="Detter J.C."/>
            <person name="Han C."/>
            <person name="Larimer F."/>
            <person name="Land M."/>
            <person name="Hauser L."/>
            <person name="Kyrpides N."/>
            <person name="Ivanova N."/>
            <person name="Marx C.J."/>
            <person name="Richardson P."/>
        </authorList>
    </citation>
    <scope>NUCLEOTIDE SEQUENCE [LARGE SCALE GENOMIC DNA]</scope>
    <source>
        <strain evidence="2">LMG 21967 / CNCM I-2342 / ORS 2060</strain>
    </source>
</reference>
<evidence type="ECO:0008006" key="3">
    <source>
        <dbReference type="Google" id="ProtNLM"/>
    </source>
</evidence>
<sequence length="120" mass="13066">MQTVIETAHFLRRADASGMTEADRAALVTMIARHPDAGDVIAGTGGVRKVRFGAEGRGKSGSHRVITFFTGPDLPVFLITIYSKGEKANLSKAERNDLAKLTKILVETYRAKVRPLRAVE</sequence>
<dbReference type="InterPro" id="IPR009387">
    <property type="entry name" value="HigB-2"/>
</dbReference>
<organism evidence="1 2">
    <name type="scientific">Methylobacterium nodulans (strain LMG 21967 / CNCM I-2342 / ORS 2060)</name>
    <dbReference type="NCBI Taxonomy" id="460265"/>
    <lineage>
        <taxon>Bacteria</taxon>
        <taxon>Pseudomonadati</taxon>
        <taxon>Pseudomonadota</taxon>
        <taxon>Alphaproteobacteria</taxon>
        <taxon>Hyphomicrobiales</taxon>
        <taxon>Methylobacteriaceae</taxon>
        <taxon>Methylobacterium</taxon>
    </lineage>
</organism>